<dbReference type="RefSeq" id="WP_154522060.1">
    <property type="nucleotide sequence ID" value="NZ_VUNJ01000004.1"/>
</dbReference>
<gene>
    <name evidence="4" type="ORF">FYJ76_05350</name>
</gene>
<keyword evidence="1" id="KW-0238">DNA-binding</keyword>
<feature type="transmembrane region" description="Helical" evidence="2">
    <location>
        <begin position="116"/>
        <end position="136"/>
    </location>
</feature>
<dbReference type="CDD" id="cd00093">
    <property type="entry name" value="HTH_XRE"/>
    <property type="match status" value="1"/>
</dbReference>
<dbReference type="EMBL" id="VUNJ01000004">
    <property type="protein sequence ID" value="MST91367.1"/>
    <property type="molecule type" value="Genomic_DNA"/>
</dbReference>
<dbReference type="Proteomes" id="UP000431913">
    <property type="component" value="Unassembled WGS sequence"/>
</dbReference>
<dbReference type="Pfam" id="PF01381">
    <property type="entry name" value="HTH_3"/>
    <property type="match status" value="1"/>
</dbReference>
<comment type="caution">
    <text evidence="4">The sequence shown here is derived from an EMBL/GenBank/DDBJ whole genome shotgun (WGS) entry which is preliminary data.</text>
</comment>
<keyword evidence="2" id="KW-0812">Transmembrane</keyword>
<sequence length="146" mass="16166">MTLQDKLYQLRKQRGMSQLELAEALNVSRQAISKWELGTAIPTIENFLAISKLYGVSVDYLVNDDMTSELDAPVVKVTAAYYRLNYKMILIRVIIICIAIIAAVVVGFATKSLATAVLSILVVGAGSLLFYVLRWLTRFFANKSGS</sequence>
<proteinExistence type="predicted"/>
<dbReference type="PANTHER" id="PTHR46558">
    <property type="entry name" value="TRACRIPTIONAL REGULATORY PROTEIN-RELATED-RELATED"/>
    <property type="match status" value="1"/>
</dbReference>
<accession>A0A6I2U121</accession>
<evidence type="ECO:0000313" key="5">
    <source>
        <dbReference type="Proteomes" id="UP000431913"/>
    </source>
</evidence>
<reference evidence="4 5" key="1">
    <citation type="submission" date="2019-08" db="EMBL/GenBank/DDBJ databases">
        <title>In-depth cultivation of the pig gut microbiome towards novel bacterial diversity and tailored functional studies.</title>
        <authorList>
            <person name="Wylensek D."/>
            <person name="Hitch T.C.A."/>
            <person name="Clavel T."/>
        </authorList>
    </citation>
    <scope>NUCLEOTIDE SEQUENCE [LARGE SCALE GENOMIC DNA]</scope>
    <source>
        <strain evidence="4 5">WCA3-601-WT-6J</strain>
    </source>
</reference>
<dbReference type="SMART" id="SM00530">
    <property type="entry name" value="HTH_XRE"/>
    <property type="match status" value="1"/>
</dbReference>
<evidence type="ECO:0000313" key="4">
    <source>
        <dbReference type="EMBL" id="MST91367.1"/>
    </source>
</evidence>
<dbReference type="PANTHER" id="PTHR46558:SF13">
    <property type="entry name" value="HTH-TYPE TRANSCRIPTIONAL REGULATOR IMMR"/>
    <property type="match status" value="1"/>
</dbReference>
<name>A0A6I2U121_9FIRM</name>
<feature type="domain" description="HTH cro/C1-type" evidence="3">
    <location>
        <begin position="7"/>
        <end position="61"/>
    </location>
</feature>
<evidence type="ECO:0000259" key="3">
    <source>
        <dbReference type="PROSITE" id="PS50943"/>
    </source>
</evidence>
<dbReference type="InterPro" id="IPR001387">
    <property type="entry name" value="Cro/C1-type_HTH"/>
</dbReference>
<dbReference type="GO" id="GO:0003677">
    <property type="term" value="F:DNA binding"/>
    <property type="evidence" value="ECO:0007669"/>
    <property type="project" value="UniProtKB-KW"/>
</dbReference>
<feature type="transmembrane region" description="Helical" evidence="2">
    <location>
        <begin position="89"/>
        <end position="110"/>
    </location>
</feature>
<dbReference type="InterPro" id="IPR010982">
    <property type="entry name" value="Lambda_DNA-bd_dom_sf"/>
</dbReference>
<keyword evidence="2" id="KW-1133">Transmembrane helix</keyword>
<keyword evidence="2" id="KW-0472">Membrane</keyword>
<organism evidence="4 5">
    <name type="scientific">Ruthenibacterium lactatiformans</name>
    <dbReference type="NCBI Taxonomy" id="1550024"/>
    <lineage>
        <taxon>Bacteria</taxon>
        <taxon>Bacillati</taxon>
        <taxon>Bacillota</taxon>
        <taxon>Clostridia</taxon>
        <taxon>Eubacteriales</taxon>
        <taxon>Oscillospiraceae</taxon>
        <taxon>Ruthenibacterium</taxon>
    </lineage>
</organism>
<dbReference type="AlphaFoldDB" id="A0A6I2U121"/>
<evidence type="ECO:0000256" key="1">
    <source>
        <dbReference type="ARBA" id="ARBA00023125"/>
    </source>
</evidence>
<evidence type="ECO:0000256" key="2">
    <source>
        <dbReference type="SAM" id="Phobius"/>
    </source>
</evidence>
<dbReference type="SUPFAM" id="SSF47413">
    <property type="entry name" value="lambda repressor-like DNA-binding domains"/>
    <property type="match status" value="1"/>
</dbReference>
<protein>
    <submittedName>
        <fullName evidence="4">Helix-turn-helix transcriptional regulator</fullName>
    </submittedName>
</protein>
<dbReference type="Gene3D" id="1.10.260.40">
    <property type="entry name" value="lambda repressor-like DNA-binding domains"/>
    <property type="match status" value="1"/>
</dbReference>
<dbReference type="PROSITE" id="PS50943">
    <property type="entry name" value="HTH_CROC1"/>
    <property type="match status" value="1"/>
</dbReference>